<dbReference type="Pfam" id="PF05380">
    <property type="entry name" value="Peptidase_A17"/>
    <property type="match status" value="1"/>
</dbReference>
<dbReference type="SUPFAM" id="SSF53098">
    <property type="entry name" value="Ribonuclease H-like"/>
    <property type="match status" value="1"/>
</dbReference>
<evidence type="ECO:0000259" key="2">
    <source>
        <dbReference type="PROSITE" id="PS50994"/>
    </source>
</evidence>
<dbReference type="PANTHER" id="PTHR47331">
    <property type="entry name" value="PHD-TYPE DOMAIN-CONTAINING PROTEIN"/>
    <property type="match status" value="1"/>
</dbReference>
<feature type="compositionally biased region" description="Basic and acidic residues" evidence="1">
    <location>
        <begin position="1894"/>
        <end position="1905"/>
    </location>
</feature>
<feature type="compositionally biased region" description="Polar residues" evidence="1">
    <location>
        <begin position="1843"/>
        <end position="1862"/>
    </location>
</feature>
<feature type="region of interest" description="Disordered" evidence="1">
    <location>
        <begin position="1841"/>
        <end position="1931"/>
    </location>
</feature>
<dbReference type="InterPro" id="IPR012337">
    <property type="entry name" value="RNaseH-like_sf"/>
</dbReference>
<dbReference type="Pfam" id="PF03564">
    <property type="entry name" value="DUF1759"/>
    <property type="match status" value="1"/>
</dbReference>
<dbReference type="InterPro" id="IPR008042">
    <property type="entry name" value="Retrotrans_Pao"/>
</dbReference>
<protein>
    <recommendedName>
        <fullName evidence="2">Integrase catalytic domain-containing protein</fullName>
    </recommendedName>
</protein>
<dbReference type="InterPro" id="IPR040676">
    <property type="entry name" value="DUF5641"/>
</dbReference>
<name>A0ABM1ZUI0_AEDAL</name>
<dbReference type="SUPFAM" id="SSF56672">
    <property type="entry name" value="DNA/RNA polymerases"/>
    <property type="match status" value="1"/>
</dbReference>
<dbReference type="RefSeq" id="XP_062704592.1">
    <property type="nucleotide sequence ID" value="XM_062848608.1"/>
</dbReference>
<proteinExistence type="predicted"/>
<feature type="region of interest" description="Disordered" evidence="1">
    <location>
        <begin position="1793"/>
        <end position="1825"/>
    </location>
</feature>
<dbReference type="InterPro" id="IPR043502">
    <property type="entry name" value="DNA/RNA_pol_sf"/>
</dbReference>
<reference evidence="4" key="1">
    <citation type="journal article" date="2015" name="Proc. Natl. Acad. Sci. U.S.A.">
        <title>Genome sequence of the Asian Tiger mosquito, Aedes albopictus, reveals insights into its biology, genetics, and evolution.</title>
        <authorList>
            <person name="Chen X.G."/>
            <person name="Jiang X."/>
            <person name="Gu J."/>
            <person name="Xu M."/>
            <person name="Wu Y."/>
            <person name="Deng Y."/>
            <person name="Zhang C."/>
            <person name="Bonizzoni M."/>
            <person name="Dermauw W."/>
            <person name="Vontas J."/>
            <person name="Armbruster P."/>
            <person name="Huang X."/>
            <person name="Yang Y."/>
            <person name="Zhang H."/>
            <person name="He W."/>
            <person name="Peng H."/>
            <person name="Liu Y."/>
            <person name="Wu K."/>
            <person name="Chen J."/>
            <person name="Lirakis M."/>
            <person name="Topalis P."/>
            <person name="Van Leeuwen T."/>
            <person name="Hall A.B."/>
            <person name="Jiang X."/>
            <person name="Thorpe C."/>
            <person name="Mueller R.L."/>
            <person name="Sun C."/>
            <person name="Waterhouse R.M."/>
            <person name="Yan G."/>
            <person name="Tu Z.J."/>
            <person name="Fang X."/>
            <person name="James A.A."/>
        </authorList>
    </citation>
    <scope>NUCLEOTIDE SEQUENCE [LARGE SCALE GENOMIC DNA]</scope>
    <source>
        <strain evidence="4">Foshan</strain>
    </source>
</reference>
<feature type="compositionally biased region" description="Low complexity" evidence="1">
    <location>
        <begin position="432"/>
        <end position="441"/>
    </location>
</feature>
<dbReference type="GeneID" id="134286912"/>
<feature type="compositionally biased region" description="Basic and acidic residues" evidence="1">
    <location>
        <begin position="78"/>
        <end position="95"/>
    </location>
</feature>
<dbReference type="Proteomes" id="UP000069940">
    <property type="component" value="Unassembled WGS sequence"/>
</dbReference>
<dbReference type="InterPro" id="IPR041588">
    <property type="entry name" value="Integrase_H2C2"/>
</dbReference>
<accession>A0ABM1ZUI0</accession>
<feature type="domain" description="Integrase catalytic" evidence="2">
    <location>
        <begin position="1472"/>
        <end position="1666"/>
    </location>
</feature>
<dbReference type="EnsemblMetazoa" id="AALFPA23_021769.R32232">
    <property type="protein sequence ID" value="AALFPA23_021769.P32232"/>
    <property type="gene ID" value="AALFPA23_021769"/>
</dbReference>
<feature type="region of interest" description="Disordered" evidence="1">
    <location>
        <begin position="411"/>
        <end position="495"/>
    </location>
</feature>
<dbReference type="PROSITE" id="PS50994">
    <property type="entry name" value="INTEGRASE"/>
    <property type="match status" value="1"/>
</dbReference>
<organism evidence="3 4">
    <name type="scientific">Aedes albopictus</name>
    <name type="common">Asian tiger mosquito</name>
    <name type="synonym">Stegomyia albopicta</name>
    <dbReference type="NCBI Taxonomy" id="7160"/>
    <lineage>
        <taxon>Eukaryota</taxon>
        <taxon>Metazoa</taxon>
        <taxon>Ecdysozoa</taxon>
        <taxon>Arthropoda</taxon>
        <taxon>Hexapoda</taxon>
        <taxon>Insecta</taxon>
        <taxon>Pterygota</taxon>
        <taxon>Neoptera</taxon>
        <taxon>Endopterygota</taxon>
        <taxon>Diptera</taxon>
        <taxon>Nematocera</taxon>
        <taxon>Culicoidea</taxon>
        <taxon>Culicidae</taxon>
        <taxon>Culicinae</taxon>
        <taxon>Aedini</taxon>
        <taxon>Aedes</taxon>
        <taxon>Stegomyia</taxon>
    </lineage>
</organism>
<dbReference type="InterPro" id="IPR001584">
    <property type="entry name" value="Integrase_cat-core"/>
</dbReference>
<sequence length="1931" mass="218693">MKPEDLRSLLKKEKRLLNSLELVESFVSDFEEERDRKEVEVRLQLLESVVNEFFDVRDKIEVLMDEVADDEVPDPEESEKARKARLESASKKRDEEGEAITSDVQNRFCKAKAALMERRPKKQVDRPGASGTAAGSTLSRVKLPEIKLPTFGGKLRDWVSYRDAFRSLIHQNRELTDMDKFTYLRSSLTGEALQEVSTVELSAANYAVAWTALEERYHNEKLIVKAYLDAIFGIEPMRKESYEALSQLISDFEKNLQMLQKLGQDTNGWSTILVHMVCSKLDGVTLRFWESSHNSKNVPTYRNLMNFLKNHCAVLQSVGVSKPPSAEVKKPKVSVSHSSTSFGRCCFCSEAFHPAFMCKKFQKWKISERYDAVRKNGLCMNCLSSGHLAWNCSKGSCRQCGRRHHTLLHADSNSVNPQSSVTQTTKRPPSEQPSQTQQTQPGKPTHQKAPTTNHNEPSTSLSIVQTQSHSTNPQIATDHSDTPQHTVALPTQTNPSTRQVLLSTALVRICDANGRSMLARALLDSCSQYCFVTSEFCRRMDLDEFPDYLAVKGIGGSGSVSQKAVRATVSPRFASISDFEEIIRFNVLAKLTIPLPYEGFETSQWKLPADIVLADPEFYRTSEIDMIIGAEYYLDLLQDGRFRLNEDGPTFQNTVFGWIVSGRICNSTISAPATTTTLCSTSELQEQLTRFWELESCHLTSTYSVEESTCEEIFRQTTIRDEAGRFVVSLPRKEHIIDHLGNSRSSAERRFMSLERRFATNPELKRLYCEFMEEYASMGHMERVNEEELSGSVCYFLPHHAVLKPDSTTTKLRVVFDASCKTTSGDSLNDGLMVGPVVQDDLISIHARFRLHRIGIVADVAKMYRMIKMQPRDQKLQLILWRATPEEPILVFQLTTVTYGTASAPFLATRCLRKLFGDDMITGVDSPAEGKALVEEMVNLTDSAGMMLRKWNSNCGEVLSELQPHLRDDRVVFEMDSPSSIATVKTLSLVWCPSSDDFYFTVPKWNTTPVVTKRIVISDASKLFDPLGLIGPVVVEAKIFIQTLWKLLVNWDDPLPENLQTIWLEYRRNLSALESIRIPRWVGYTKECTTIEWHGFCDASDSAYGACLYLRCSYEDGSVRVQLMMSKSRVAPLEDLKKKKRKQSTPRLELSSALLLSHLYEKVSQATGLTIPSFFWTDSNIVKHWIASTPSRWQTFVANRVSEIQHLTKGGVWNHVAGIENPADVLSRGISATQLEYHSLWFNGPVWLSQGRNFWPENSEVDVEQLDPASLEERKSVALPLQAATPNEIFSLRSSLFALVRLVAVMRRFRHNAQRANRNARKLGSVSTQEYEEALLQLVRLSQEECFPEEIASLSREDQVKQSSRISSLNPKLRDGILRVGGRLRNASVSENRKHPMIIDHRHPLATLVVRHYHVKMLHSGQQVVMASARERFWIPSIRNLVRKVLHECITCFRIKPRCQEQLMAELPPERVNPAPPFLKVGVDYCGPFLVTYPQRRSSPVKCFVAIFVCLVTKAVHVELVADLTTAAFLAALRRFTARRGRPAVIMCDNAKNFVGARRELRQLLNLFEQQQFQNAVASNATDERIEFKFIPARSPNFGGLWEAAVKSFKNCFKKIIGTRTLLYDEMQTVLTQIEAVLNSRPLTPLSNDPGDFEALTPGHFLVQRPLTAIAEPDLENVSANRLSVWQRAQDYGQLLWKKWSTLYLSDLHNRTKWTRQRDNIAVGTMVLLMDERLPPLKWNLGRVTEVFRGSDDNIRVPSFYPSRVSGTTYCLEPTDLPPKTLSISPPIRATLTPSLVVENDRRTTAGLPQDNRRTPQDTPKNPLAIDVYLARTTIRIVKPTEESTTGIPPYSSSSETKSQYFPKSKQPIPSNMYHEASEDQKFVTTPNRVSRTVAEEDWQRERAGESPSSSPTVDHPETIPSMSVDHPRGT</sequence>
<dbReference type="Gene3D" id="3.30.420.10">
    <property type="entry name" value="Ribonuclease H-like superfamily/Ribonuclease H"/>
    <property type="match status" value="1"/>
</dbReference>
<dbReference type="InterPro" id="IPR036397">
    <property type="entry name" value="RNaseH_sf"/>
</dbReference>
<dbReference type="Pfam" id="PF18701">
    <property type="entry name" value="DUF5641"/>
    <property type="match status" value="1"/>
</dbReference>
<feature type="compositionally biased region" description="Acidic residues" evidence="1">
    <location>
        <begin position="68"/>
        <end position="77"/>
    </location>
</feature>
<feature type="region of interest" description="Disordered" evidence="1">
    <location>
        <begin position="68"/>
        <end position="99"/>
    </location>
</feature>
<evidence type="ECO:0000313" key="4">
    <source>
        <dbReference type="Proteomes" id="UP000069940"/>
    </source>
</evidence>
<evidence type="ECO:0000256" key="1">
    <source>
        <dbReference type="SAM" id="MobiDB-lite"/>
    </source>
</evidence>
<dbReference type="Pfam" id="PF17921">
    <property type="entry name" value="Integrase_H2C2"/>
    <property type="match status" value="1"/>
</dbReference>
<keyword evidence="4" id="KW-1185">Reference proteome</keyword>
<reference evidence="3" key="2">
    <citation type="submission" date="2025-05" db="UniProtKB">
        <authorList>
            <consortium name="EnsemblMetazoa"/>
        </authorList>
    </citation>
    <scope>IDENTIFICATION</scope>
    <source>
        <strain evidence="3">Foshan</strain>
    </source>
</reference>
<evidence type="ECO:0000313" key="3">
    <source>
        <dbReference type="EnsemblMetazoa" id="AALFPA23_021769.P32232"/>
    </source>
</evidence>
<feature type="compositionally biased region" description="Polar residues" evidence="1">
    <location>
        <begin position="411"/>
        <end position="427"/>
    </location>
</feature>
<dbReference type="PANTHER" id="PTHR47331:SF1">
    <property type="entry name" value="GAG-LIKE PROTEIN"/>
    <property type="match status" value="1"/>
</dbReference>
<dbReference type="InterPro" id="IPR005312">
    <property type="entry name" value="DUF1759"/>
</dbReference>
<feature type="compositionally biased region" description="Polar residues" evidence="1">
    <location>
        <begin position="448"/>
        <end position="495"/>
    </location>
</feature>